<keyword evidence="4" id="KW-0804">Transcription</keyword>
<organism evidence="7">
    <name type="scientific">Triticum urartu</name>
    <name type="common">Red wild einkorn</name>
    <name type="synonym">Crithodium urartu</name>
    <dbReference type="NCBI Taxonomy" id="4572"/>
    <lineage>
        <taxon>Eukaryota</taxon>
        <taxon>Viridiplantae</taxon>
        <taxon>Streptophyta</taxon>
        <taxon>Embryophyta</taxon>
        <taxon>Tracheophyta</taxon>
        <taxon>Spermatophyta</taxon>
        <taxon>Magnoliopsida</taxon>
        <taxon>Liliopsida</taxon>
        <taxon>Poales</taxon>
        <taxon>Poaceae</taxon>
        <taxon>BOP clade</taxon>
        <taxon>Pooideae</taxon>
        <taxon>Triticodae</taxon>
        <taxon>Triticeae</taxon>
        <taxon>Triticinae</taxon>
        <taxon>Triticum</taxon>
    </lineage>
</organism>
<dbReference type="GO" id="GO:0003700">
    <property type="term" value="F:DNA-binding transcription factor activity"/>
    <property type="evidence" value="ECO:0007669"/>
    <property type="project" value="InterPro"/>
</dbReference>
<name>M7ZEF3_TRIUA</name>
<proteinExistence type="predicted"/>
<dbReference type="OMA" id="GNQTRYL"/>
<dbReference type="InterPro" id="IPR016177">
    <property type="entry name" value="DNA-bd_dom_sf"/>
</dbReference>
<evidence type="ECO:0000256" key="1">
    <source>
        <dbReference type="ARBA" id="ARBA00004123"/>
    </source>
</evidence>
<dbReference type="GO" id="GO:0005634">
    <property type="term" value="C:nucleus"/>
    <property type="evidence" value="ECO:0007669"/>
    <property type="project" value="UniProtKB-SubCell"/>
</dbReference>
<protein>
    <submittedName>
        <fullName evidence="7">Ethylene-responsive transcription factor LEP</fullName>
    </submittedName>
</protein>
<dbReference type="InterPro" id="IPR001471">
    <property type="entry name" value="AP2/ERF_dom"/>
</dbReference>
<dbReference type="PANTHER" id="PTHR31677:SF118">
    <property type="entry name" value="OS04G0399800 PROTEIN"/>
    <property type="match status" value="1"/>
</dbReference>
<dbReference type="GO" id="GO:0003677">
    <property type="term" value="F:DNA binding"/>
    <property type="evidence" value="ECO:0007669"/>
    <property type="project" value="UniProtKB-KW"/>
</dbReference>
<evidence type="ECO:0000313" key="7">
    <source>
        <dbReference type="EMBL" id="EMS61568.1"/>
    </source>
</evidence>
<evidence type="ECO:0000256" key="5">
    <source>
        <dbReference type="ARBA" id="ARBA00023242"/>
    </source>
</evidence>
<dbReference type="Pfam" id="PF00847">
    <property type="entry name" value="AP2"/>
    <property type="match status" value="1"/>
</dbReference>
<dbReference type="EMBL" id="KD094146">
    <property type="protein sequence ID" value="EMS61568.1"/>
    <property type="molecule type" value="Genomic_DNA"/>
</dbReference>
<feature type="region of interest" description="Disordered" evidence="6">
    <location>
        <begin position="74"/>
        <end position="109"/>
    </location>
</feature>
<dbReference type="PROSITE" id="PS51032">
    <property type="entry name" value="AP2_ERF"/>
    <property type="match status" value="1"/>
</dbReference>
<dbReference type="Gene3D" id="3.30.730.10">
    <property type="entry name" value="AP2/ERF domain"/>
    <property type="match status" value="1"/>
</dbReference>
<dbReference type="CDD" id="cd00018">
    <property type="entry name" value="AP2"/>
    <property type="match status" value="1"/>
</dbReference>
<dbReference type="FunFam" id="3.30.730.10:FF:000001">
    <property type="entry name" value="Ethylene-responsive transcription factor 2"/>
    <property type="match status" value="1"/>
</dbReference>
<sequence>MLSSSELSSPLFQEGILADDEEARWSVRMRVGAVWRARLGTGRDRDVVGCSFPPSHMHDASRKMNFSSYFFSSSSSSSSSSDKKSSSSKRRQQAAQQQPDSNPTRYLGVRRRPWGRYAAEIRDPATKDRHWLGTFDTAEEAAVAYDRAARSLRGVRARTNFAYPDLPPGSSITPYLSPDLTSDDNAVQLLQPFYADPVPPLPTHQPAAGGGGQDIGSEYLYGGAPDMSSLMDDIAMPDDLPMIDGGGDMDFSMYGVGGNGATAAGGGGWCDASELGAYSSTPGGGHGVYFEEGYVHSPLFSPMPAADDARADGFQLGGSSSSYYY</sequence>
<keyword evidence="2" id="KW-0805">Transcription regulation</keyword>
<reference evidence="7" key="1">
    <citation type="journal article" date="2013" name="Nature">
        <title>Draft genome of the wheat A-genome progenitor Triticum urartu.</title>
        <authorList>
            <person name="Ling H.Q."/>
            <person name="Zhao S."/>
            <person name="Liu D."/>
            <person name="Wang J."/>
            <person name="Sun H."/>
            <person name="Zhang C."/>
            <person name="Fan H."/>
            <person name="Li D."/>
            <person name="Dong L."/>
            <person name="Tao Y."/>
            <person name="Gao C."/>
            <person name="Wu H."/>
            <person name="Li Y."/>
            <person name="Cui Y."/>
            <person name="Guo X."/>
            <person name="Zheng S."/>
            <person name="Wang B."/>
            <person name="Yu K."/>
            <person name="Liang Q."/>
            <person name="Yang W."/>
            <person name="Lou X."/>
            <person name="Chen J."/>
            <person name="Feng M."/>
            <person name="Jian J."/>
            <person name="Zhang X."/>
            <person name="Luo G."/>
            <person name="Jiang Y."/>
            <person name="Liu J."/>
            <person name="Wang Z."/>
            <person name="Sha Y."/>
            <person name="Zhang B."/>
            <person name="Wu H."/>
            <person name="Tang D."/>
            <person name="Shen Q."/>
            <person name="Xue P."/>
            <person name="Zou S."/>
            <person name="Wang X."/>
            <person name="Liu X."/>
            <person name="Wang F."/>
            <person name="Yang Y."/>
            <person name="An X."/>
            <person name="Dong Z."/>
            <person name="Zhang K."/>
            <person name="Zhang X."/>
            <person name="Luo M.C."/>
            <person name="Dvorak J."/>
            <person name="Tong Y."/>
            <person name="Wang J."/>
            <person name="Yang H."/>
            <person name="Li Z."/>
            <person name="Wang D."/>
            <person name="Zhang A."/>
            <person name="Wang J."/>
        </authorList>
    </citation>
    <scope>NUCLEOTIDE SEQUENCE</scope>
</reference>
<accession>M7ZEF3</accession>
<dbReference type="PANTHER" id="PTHR31677">
    <property type="entry name" value="AP2 DOMAIN CLASS TRANSCRIPTION FACTOR"/>
    <property type="match status" value="1"/>
</dbReference>
<feature type="compositionally biased region" description="Polar residues" evidence="6">
    <location>
        <begin position="93"/>
        <end position="104"/>
    </location>
</feature>
<gene>
    <name evidence="7" type="ORF">TRIUR3_35273</name>
</gene>
<dbReference type="InterPro" id="IPR036955">
    <property type="entry name" value="AP2/ERF_dom_sf"/>
</dbReference>
<dbReference type="AlphaFoldDB" id="M7ZEF3"/>
<comment type="subcellular location">
    <subcellularLocation>
        <location evidence="1">Nucleus</location>
    </subcellularLocation>
</comment>
<keyword evidence="5" id="KW-0539">Nucleus</keyword>
<evidence type="ECO:0000256" key="4">
    <source>
        <dbReference type="ARBA" id="ARBA00023163"/>
    </source>
</evidence>
<dbReference type="PRINTS" id="PR00367">
    <property type="entry name" value="ETHRSPELEMNT"/>
</dbReference>
<dbReference type="SMART" id="SM00380">
    <property type="entry name" value="AP2"/>
    <property type="match status" value="1"/>
</dbReference>
<dbReference type="SUPFAM" id="SSF54171">
    <property type="entry name" value="DNA-binding domain"/>
    <property type="match status" value="1"/>
</dbReference>
<evidence type="ECO:0000256" key="6">
    <source>
        <dbReference type="SAM" id="MobiDB-lite"/>
    </source>
</evidence>
<dbReference type="eggNOG" id="ENOG502RYDI">
    <property type="taxonomic scope" value="Eukaryota"/>
</dbReference>
<evidence type="ECO:0000256" key="2">
    <source>
        <dbReference type="ARBA" id="ARBA00023015"/>
    </source>
</evidence>
<evidence type="ECO:0000256" key="3">
    <source>
        <dbReference type="ARBA" id="ARBA00023125"/>
    </source>
</evidence>
<keyword evidence="3" id="KW-0238">DNA-binding</keyword>